<accession>A0ABD1FHH0</accession>
<comment type="caution">
    <text evidence="1">The sequence shown here is derived from an EMBL/GenBank/DDBJ whole genome shotgun (WGS) entry which is preliminary data.</text>
</comment>
<keyword evidence="2" id="KW-1185">Reference proteome</keyword>
<organism evidence="1 2">
    <name type="scientific">Salvia divinorum</name>
    <name type="common">Maria pastora</name>
    <name type="synonym">Diviner's sage</name>
    <dbReference type="NCBI Taxonomy" id="28513"/>
    <lineage>
        <taxon>Eukaryota</taxon>
        <taxon>Viridiplantae</taxon>
        <taxon>Streptophyta</taxon>
        <taxon>Embryophyta</taxon>
        <taxon>Tracheophyta</taxon>
        <taxon>Spermatophyta</taxon>
        <taxon>Magnoliopsida</taxon>
        <taxon>eudicotyledons</taxon>
        <taxon>Gunneridae</taxon>
        <taxon>Pentapetalae</taxon>
        <taxon>asterids</taxon>
        <taxon>lamiids</taxon>
        <taxon>Lamiales</taxon>
        <taxon>Lamiaceae</taxon>
        <taxon>Nepetoideae</taxon>
        <taxon>Mentheae</taxon>
        <taxon>Salviinae</taxon>
        <taxon>Salvia</taxon>
        <taxon>Salvia subgen. Calosphace</taxon>
    </lineage>
</organism>
<dbReference type="AlphaFoldDB" id="A0ABD1FHH0"/>
<proteinExistence type="predicted"/>
<evidence type="ECO:0000313" key="2">
    <source>
        <dbReference type="Proteomes" id="UP001567538"/>
    </source>
</evidence>
<reference evidence="1 2" key="1">
    <citation type="submission" date="2024-06" db="EMBL/GenBank/DDBJ databases">
        <title>A chromosome level genome sequence of Diviner's sage (Salvia divinorum).</title>
        <authorList>
            <person name="Ford S.A."/>
            <person name="Ro D.-K."/>
            <person name="Ness R.W."/>
            <person name="Phillips M.A."/>
        </authorList>
    </citation>
    <scope>NUCLEOTIDE SEQUENCE [LARGE SCALE GENOMIC DNA]</scope>
    <source>
        <strain evidence="1">SAF-2024a</strain>
        <tissue evidence="1">Leaf</tissue>
    </source>
</reference>
<sequence length="79" mass="9727">MWQYRDFWNLVSHRMRLDLNIFFSHLVYQFPFFFFSPPQLSSGNLGFVCSNSHRAWIVENLWKKVKRWLDFDLLGECYT</sequence>
<evidence type="ECO:0000313" key="1">
    <source>
        <dbReference type="EMBL" id="KAL1531304.1"/>
    </source>
</evidence>
<name>A0ABD1FHH0_SALDI</name>
<dbReference type="Proteomes" id="UP001567538">
    <property type="component" value="Unassembled WGS sequence"/>
</dbReference>
<protein>
    <recommendedName>
        <fullName evidence="3">Maturase K</fullName>
    </recommendedName>
</protein>
<dbReference type="EMBL" id="JBEAFC010000015">
    <property type="protein sequence ID" value="KAL1531304.1"/>
    <property type="molecule type" value="Genomic_DNA"/>
</dbReference>
<evidence type="ECO:0008006" key="3">
    <source>
        <dbReference type="Google" id="ProtNLM"/>
    </source>
</evidence>
<gene>
    <name evidence="1" type="ORF">AAHA92_33995</name>
</gene>